<dbReference type="Gene3D" id="1.20.930.20">
    <property type="entry name" value="Adaptor protein Cbl, N-terminal domain"/>
    <property type="match status" value="1"/>
</dbReference>
<dbReference type="PROSITE" id="PS50011">
    <property type="entry name" value="PROTEIN_KINASE_DOM"/>
    <property type="match status" value="1"/>
</dbReference>
<dbReference type="Pfam" id="PF07714">
    <property type="entry name" value="PK_Tyr_Ser-Thr"/>
    <property type="match status" value="1"/>
</dbReference>
<keyword evidence="5" id="KW-0808">Transferase</keyword>
<dbReference type="GO" id="GO:0005524">
    <property type="term" value="F:ATP binding"/>
    <property type="evidence" value="ECO:0007669"/>
    <property type="project" value="UniProtKB-KW"/>
</dbReference>
<keyword evidence="5" id="KW-0418">Kinase</keyword>
<dbReference type="GO" id="GO:0007166">
    <property type="term" value="P:cell surface receptor signaling pathway"/>
    <property type="evidence" value="ECO:0007669"/>
    <property type="project" value="InterPro"/>
</dbReference>
<dbReference type="InterPro" id="IPR001245">
    <property type="entry name" value="Ser-Thr/Tyr_kinase_cat_dom"/>
</dbReference>
<evidence type="ECO:0000313" key="6">
    <source>
        <dbReference type="Proteomes" id="UP000265703"/>
    </source>
</evidence>
<evidence type="ECO:0000259" key="4">
    <source>
        <dbReference type="PROSITE" id="PS50011"/>
    </source>
</evidence>
<dbReference type="GO" id="GO:0004672">
    <property type="term" value="F:protein kinase activity"/>
    <property type="evidence" value="ECO:0007669"/>
    <property type="project" value="InterPro"/>
</dbReference>
<sequence>MIMAESLGIVSFALQLMDIATKVYVMSSNLRNNSKRCESLGENCRLLSEALSKYSQKRTLNDCQMDEEYKTFQKLKDVLRRCLRYVIRTSANKFSYNLWEILFIQEYEKLEDELAKYLSYFQLSVQIHTANASDDVKQITLENNSYIKDVRRIMDDKLIQDFTKIFIKDLKLKPIENEPSKFRSDYKGQPVIASEVSYQISDNIDAAADPGSDSSHSIRRSVAILQKLANLGSVHGSYGLYRQNGRVYVVTEDLPCGSLTEVLKKGKLREKMKQKIEIAREIAYTLAYIHASGIIHKSICCDNIYMTKDLRPKVSNFVYGREVRYASTF</sequence>
<dbReference type="AlphaFoldDB" id="A0A397TMA5"/>
<comment type="similarity">
    <text evidence="1">Belongs to the protein kinase superfamily. STE Ser/Thr protein kinase family. STE20 subfamily.</text>
</comment>
<dbReference type="STRING" id="658196.A0A397TMA5"/>
<dbReference type="EMBL" id="QKYT01000052">
    <property type="protein sequence ID" value="RIA95994.1"/>
    <property type="molecule type" value="Genomic_DNA"/>
</dbReference>
<organism evidence="5 6">
    <name type="scientific">Glomus cerebriforme</name>
    <dbReference type="NCBI Taxonomy" id="658196"/>
    <lineage>
        <taxon>Eukaryota</taxon>
        <taxon>Fungi</taxon>
        <taxon>Fungi incertae sedis</taxon>
        <taxon>Mucoromycota</taxon>
        <taxon>Glomeromycotina</taxon>
        <taxon>Glomeromycetes</taxon>
        <taxon>Glomerales</taxon>
        <taxon>Glomeraceae</taxon>
        <taxon>Glomus</taxon>
    </lineage>
</organism>
<dbReference type="SUPFAM" id="SSF56112">
    <property type="entry name" value="Protein kinase-like (PK-like)"/>
    <property type="match status" value="1"/>
</dbReference>
<dbReference type="InterPro" id="IPR000719">
    <property type="entry name" value="Prot_kinase_dom"/>
</dbReference>
<dbReference type="OrthoDB" id="1911848at2759"/>
<dbReference type="InterPro" id="IPR011009">
    <property type="entry name" value="Kinase-like_dom_sf"/>
</dbReference>
<name>A0A397TMA5_9GLOM</name>
<comment type="caution">
    <text evidence="5">The sequence shown here is derived from an EMBL/GenBank/DDBJ whole genome shotgun (WGS) entry which is preliminary data.</text>
</comment>
<protein>
    <submittedName>
        <fullName evidence="5">Kinase-like domain-containing protein</fullName>
    </submittedName>
</protein>
<evidence type="ECO:0000256" key="2">
    <source>
        <dbReference type="ARBA" id="ARBA00022741"/>
    </source>
</evidence>
<evidence type="ECO:0000256" key="1">
    <source>
        <dbReference type="ARBA" id="ARBA00008874"/>
    </source>
</evidence>
<dbReference type="InterPro" id="IPR051931">
    <property type="entry name" value="PAK3-like"/>
</dbReference>
<dbReference type="Gene3D" id="1.10.510.10">
    <property type="entry name" value="Transferase(Phosphotransferase) domain 1"/>
    <property type="match status" value="1"/>
</dbReference>
<keyword evidence="3" id="KW-0067">ATP-binding</keyword>
<keyword evidence="2" id="KW-0547">Nucleotide-binding</keyword>
<dbReference type="PANTHER" id="PTHR45832:SF22">
    <property type="entry name" value="SERINE_THREONINE-PROTEIN KINASE SAMKA-RELATED"/>
    <property type="match status" value="1"/>
</dbReference>
<keyword evidence="6" id="KW-1185">Reference proteome</keyword>
<gene>
    <name evidence="5" type="ORF">C1645_434932</name>
</gene>
<evidence type="ECO:0000256" key="3">
    <source>
        <dbReference type="ARBA" id="ARBA00022840"/>
    </source>
</evidence>
<evidence type="ECO:0000313" key="5">
    <source>
        <dbReference type="EMBL" id="RIA95994.1"/>
    </source>
</evidence>
<accession>A0A397TMA5</accession>
<dbReference type="PANTHER" id="PTHR45832">
    <property type="entry name" value="SERINE/THREONINE-PROTEIN KINASE SAMKA-RELATED-RELATED"/>
    <property type="match status" value="1"/>
</dbReference>
<feature type="domain" description="Protein kinase" evidence="4">
    <location>
        <begin position="136"/>
        <end position="329"/>
    </location>
</feature>
<proteinExistence type="inferred from homology"/>
<dbReference type="Proteomes" id="UP000265703">
    <property type="component" value="Unassembled WGS sequence"/>
</dbReference>
<dbReference type="InterPro" id="IPR036537">
    <property type="entry name" value="Adaptor_Cbl_N_dom_sf"/>
</dbReference>
<reference evidence="5 6" key="1">
    <citation type="submission" date="2018-06" db="EMBL/GenBank/DDBJ databases">
        <title>Comparative genomics reveals the genomic features of Rhizophagus irregularis, R. cerebriforme, R. diaphanum and Gigaspora rosea, and their symbiotic lifestyle signature.</title>
        <authorList>
            <person name="Morin E."/>
            <person name="San Clemente H."/>
            <person name="Chen E.C.H."/>
            <person name="De La Providencia I."/>
            <person name="Hainaut M."/>
            <person name="Kuo A."/>
            <person name="Kohler A."/>
            <person name="Murat C."/>
            <person name="Tang N."/>
            <person name="Roy S."/>
            <person name="Loubradou J."/>
            <person name="Henrissat B."/>
            <person name="Grigoriev I.V."/>
            <person name="Corradi N."/>
            <person name="Roux C."/>
            <person name="Martin F.M."/>
        </authorList>
    </citation>
    <scope>NUCLEOTIDE SEQUENCE [LARGE SCALE GENOMIC DNA]</scope>
    <source>
        <strain evidence="5 6">DAOM 227022</strain>
    </source>
</reference>